<protein>
    <submittedName>
        <fullName evidence="2">Uncharacterized protein</fullName>
    </submittedName>
</protein>
<gene>
    <name evidence="2" type="ORF">AMOR_23330</name>
</gene>
<dbReference type="RefSeq" id="WP_248361261.1">
    <property type="nucleotide sequence ID" value="NZ_AP025591.1"/>
</dbReference>
<sequence length="415" mass="42525">MMPRSRAAFAAALVAMLAGCGASKPTASPGPVLPLDRAVRGRVVAWGDTGFDATILIPGHAPQPVAAGETFTVDDVDVPYDLVVAANGRAWVYAGATRRDPLVTIPALGSTPRYTTFSLQAVPVQGTPGPSSTVRVSLAFGSPHLQWFATSTFAVPFVFDMDASWNGASTIHPTVHALHRANAVGAFPTDYYGYAEATIDLIDAARSPWPGLDLAPIPQVGRLEGRFVVPGDWVFDGTTVCLEWPDGAQLTLGTVTSTAFDLPTPGVGAGLLVLGGATGPGGESVGCSVRTPDLTTTGLEIPLPLTPAQVEPADAATGVGPATDFSWSDTRAGVKWLALQDATTHESVVTVLTTGSSARIPDLSALGVFLAPSTRYEWTVMSTAAPDVDAALAASAAGGCSATSAVRTFTTAAAP</sequence>
<organism evidence="2 3">
    <name type="scientific">Anaeromyxobacter oryzae</name>
    <dbReference type="NCBI Taxonomy" id="2918170"/>
    <lineage>
        <taxon>Bacteria</taxon>
        <taxon>Pseudomonadati</taxon>
        <taxon>Myxococcota</taxon>
        <taxon>Myxococcia</taxon>
        <taxon>Myxococcales</taxon>
        <taxon>Cystobacterineae</taxon>
        <taxon>Anaeromyxobacteraceae</taxon>
        <taxon>Anaeromyxobacter</taxon>
    </lineage>
</organism>
<dbReference type="EMBL" id="AP025591">
    <property type="protein sequence ID" value="BDG03337.1"/>
    <property type="molecule type" value="Genomic_DNA"/>
</dbReference>
<evidence type="ECO:0000313" key="2">
    <source>
        <dbReference type="EMBL" id="BDG03337.1"/>
    </source>
</evidence>
<feature type="signal peptide" evidence="1">
    <location>
        <begin position="1"/>
        <end position="27"/>
    </location>
</feature>
<reference evidence="3" key="1">
    <citation type="journal article" date="2022" name="Int. J. Syst. Evol. Microbiol.">
        <title>Anaeromyxobacter oryzae sp. nov., Anaeromyxobacter diazotrophicus sp. nov. and Anaeromyxobacter paludicola sp. nov., isolated from paddy soils.</title>
        <authorList>
            <person name="Itoh H."/>
            <person name="Xu Z."/>
            <person name="Mise K."/>
            <person name="Masuda Y."/>
            <person name="Ushijima N."/>
            <person name="Hayakawa C."/>
            <person name="Shiratori Y."/>
            <person name="Senoo K."/>
        </authorList>
    </citation>
    <scope>NUCLEOTIDE SEQUENCE [LARGE SCALE GENOMIC DNA]</scope>
    <source>
        <strain evidence="3">Red232</strain>
    </source>
</reference>
<name>A0ABM7WV45_9BACT</name>
<accession>A0ABM7WV45</accession>
<dbReference type="PROSITE" id="PS51257">
    <property type="entry name" value="PROKAR_LIPOPROTEIN"/>
    <property type="match status" value="1"/>
</dbReference>
<dbReference type="Proteomes" id="UP001162891">
    <property type="component" value="Chromosome"/>
</dbReference>
<proteinExistence type="predicted"/>
<keyword evidence="1" id="KW-0732">Signal</keyword>
<keyword evidence="3" id="KW-1185">Reference proteome</keyword>
<evidence type="ECO:0000313" key="3">
    <source>
        <dbReference type="Proteomes" id="UP001162891"/>
    </source>
</evidence>
<feature type="chain" id="PRO_5046024437" evidence="1">
    <location>
        <begin position="28"/>
        <end position="415"/>
    </location>
</feature>
<evidence type="ECO:0000256" key="1">
    <source>
        <dbReference type="SAM" id="SignalP"/>
    </source>
</evidence>